<feature type="region of interest" description="Disordered" evidence="1">
    <location>
        <begin position="33"/>
        <end position="67"/>
    </location>
</feature>
<accession>A0A1H0ST68</accession>
<proteinExistence type="predicted"/>
<dbReference type="RefSeq" id="WP_090851667.1">
    <property type="nucleotide sequence ID" value="NZ_FNJU01000003.1"/>
</dbReference>
<sequence length="164" mass="19265">MINDFSELAKDPRMLSKILTKQVLGKFEEQMSLKHDHKKHEHTKNECLEKPVKHKEEKHKEEKHKEKDKLEDLKYLKELKHLKELKKLVKEKKEHSLCGFIKKYEGKDVSVRTQSGDCIMGIIKEVSNQTGIVKILQPSTYSPYEPEVKTVIRCQDIESITIDK</sequence>
<dbReference type="OrthoDB" id="2905970at2"/>
<dbReference type="STRING" id="930152.SAMN05216565_103105"/>
<name>A0A1H0ST68_9BACI</name>
<reference evidence="3" key="1">
    <citation type="submission" date="2016-10" db="EMBL/GenBank/DDBJ databases">
        <authorList>
            <person name="Varghese N."/>
            <person name="Submissions S."/>
        </authorList>
    </citation>
    <scope>NUCLEOTIDE SEQUENCE [LARGE SCALE GENOMIC DNA]</scope>
    <source>
        <strain evidence="3">IBRC-M10078</strain>
    </source>
</reference>
<dbReference type="AlphaFoldDB" id="A0A1H0ST68"/>
<dbReference type="Proteomes" id="UP000199159">
    <property type="component" value="Unassembled WGS sequence"/>
</dbReference>
<dbReference type="EMBL" id="FNJU01000003">
    <property type="protein sequence ID" value="SDP44923.1"/>
    <property type="molecule type" value="Genomic_DNA"/>
</dbReference>
<evidence type="ECO:0000256" key="1">
    <source>
        <dbReference type="SAM" id="MobiDB-lite"/>
    </source>
</evidence>
<gene>
    <name evidence="2" type="ORF">SAMN05216565_103105</name>
</gene>
<evidence type="ECO:0000313" key="3">
    <source>
        <dbReference type="Proteomes" id="UP000199159"/>
    </source>
</evidence>
<organism evidence="2 3">
    <name type="scientific">Litchfieldia salsa</name>
    <dbReference type="NCBI Taxonomy" id="930152"/>
    <lineage>
        <taxon>Bacteria</taxon>
        <taxon>Bacillati</taxon>
        <taxon>Bacillota</taxon>
        <taxon>Bacilli</taxon>
        <taxon>Bacillales</taxon>
        <taxon>Bacillaceae</taxon>
        <taxon>Litchfieldia</taxon>
    </lineage>
</organism>
<evidence type="ECO:0000313" key="2">
    <source>
        <dbReference type="EMBL" id="SDP44923.1"/>
    </source>
</evidence>
<keyword evidence="3" id="KW-1185">Reference proteome</keyword>
<feature type="compositionally biased region" description="Basic and acidic residues" evidence="1">
    <location>
        <begin position="43"/>
        <end position="67"/>
    </location>
</feature>
<protein>
    <submittedName>
        <fullName evidence="2">Uncharacterized protein</fullName>
    </submittedName>
</protein>